<name>A0A1B3SJB4_9MOLU</name>
<dbReference type="AlphaFoldDB" id="A0A1B3SJB4"/>
<keyword evidence="9 11" id="KW-0446">Lipid-binding</keyword>
<dbReference type="KEGG" id="shj:SHELI_v1c00630"/>
<dbReference type="GO" id="GO:0045259">
    <property type="term" value="C:proton-transporting ATP synthase complex"/>
    <property type="evidence" value="ECO:0007669"/>
    <property type="project" value="UniProtKB-KW"/>
</dbReference>
<keyword evidence="11" id="KW-0066">ATP synthesis</keyword>
<comment type="function">
    <text evidence="11">Key component of the F(0) channel; it plays a direct role in translocation across the membrane. A homomeric c-ring of between 10-14 subunits forms the central stalk rotor element with the F(1) delta and epsilon subunits.</text>
</comment>
<evidence type="ECO:0000256" key="1">
    <source>
        <dbReference type="ARBA" id="ARBA00004141"/>
    </source>
</evidence>
<keyword evidence="10 11" id="KW-0472">Membrane</keyword>
<evidence type="ECO:0000256" key="2">
    <source>
        <dbReference type="ARBA" id="ARBA00006704"/>
    </source>
</evidence>
<feature type="transmembrane region" description="Helical" evidence="11">
    <location>
        <begin position="80"/>
        <end position="105"/>
    </location>
</feature>
<dbReference type="GO" id="GO:0033177">
    <property type="term" value="C:proton-transporting two-sector ATPase complex, proton-transporting domain"/>
    <property type="evidence" value="ECO:0007669"/>
    <property type="project" value="InterPro"/>
</dbReference>
<dbReference type="SUPFAM" id="SSF81333">
    <property type="entry name" value="F1F0 ATP synthase subunit C"/>
    <property type="match status" value="1"/>
</dbReference>
<dbReference type="GO" id="GO:0046933">
    <property type="term" value="F:proton-transporting ATP synthase activity, rotational mechanism"/>
    <property type="evidence" value="ECO:0007669"/>
    <property type="project" value="UniProtKB-UniRule"/>
</dbReference>
<dbReference type="InterPro" id="IPR038662">
    <property type="entry name" value="ATP_synth_F0_csu_sf"/>
</dbReference>
<keyword evidence="11" id="KW-1003">Cell membrane</keyword>
<dbReference type="Pfam" id="PF00137">
    <property type="entry name" value="ATP-synt_C"/>
    <property type="match status" value="1"/>
</dbReference>
<comment type="function">
    <text evidence="11">F(1)F(0) ATP synthase produces ATP from ADP in the presence of a proton or sodium gradient. F-type ATPases consist of two structural domains, F(1) containing the extramembraneous catalytic core and F(0) containing the membrane proton channel, linked together by a central stalk and a peripheral stalk. During catalysis, ATP synthesis in the catalytic domain of F(1) is coupled via a rotary mechanism of the central stalk subunits to proton translocation.</text>
</comment>
<keyword evidence="8 11" id="KW-0406">Ion transport</keyword>
<keyword evidence="6 11" id="KW-0375">Hydrogen ion transport</keyword>
<dbReference type="PATRIC" id="fig|216938.3.peg.63"/>
<keyword evidence="5 11" id="KW-0812">Transmembrane</keyword>
<evidence type="ECO:0000256" key="10">
    <source>
        <dbReference type="ARBA" id="ARBA00023136"/>
    </source>
</evidence>
<feature type="transmembrane region" description="Helical" evidence="11">
    <location>
        <begin position="39"/>
        <end position="68"/>
    </location>
</feature>
<dbReference type="HAMAP" id="MF_01396">
    <property type="entry name" value="ATP_synth_c_bact"/>
    <property type="match status" value="1"/>
</dbReference>
<dbReference type="InterPro" id="IPR035921">
    <property type="entry name" value="F/V-ATP_Csub_sf"/>
</dbReference>
<dbReference type="EMBL" id="CP017015">
    <property type="protein sequence ID" value="AOG60018.1"/>
    <property type="molecule type" value="Genomic_DNA"/>
</dbReference>
<proteinExistence type="inferred from homology"/>
<dbReference type="PRINTS" id="PR00124">
    <property type="entry name" value="ATPASEC"/>
</dbReference>
<feature type="domain" description="V-ATPase proteolipid subunit C-like" evidence="12">
    <location>
        <begin position="41"/>
        <end position="102"/>
    </location>
</feature>
<gene>
    <name evidence="11 13" type="primary">atpE</name>
    <name evidence="13" type="ORF">SHELI_v1c00630</name>
</gene>
<reference evidence="13 14" key="1">
    <citation type="submission" date="2016-08" db="EMBL/GenBank/DDBJ databases">
        <title>Complete genome sequence of Spiroplasma helicoides TABS-2 (DSM 22551).</title>
        <authorList>
            <person name="Shen W.-Y."/>
            <person name="Lo W.-S."/>
            <person name="Lai Y.-C."/>
            <person name="Kuo C.-H."/>
        </authorList>
    </citation>
    <scope>NUCLEOTIDE SEQUENCE [LARGE SCALE GENOMIC DNA]</scope>
    <source>
        <strain evidence="13 14">TABS-2</strain>
    </source>
</reference>
<dbReference type="InterPro" id="IPR020537">
    <property type="entry name" value="ATP_synth_F0_csu_DDCD_BS"/>
</dbReference>
<sequence length="106" mass="10760">MFAQLFTVASQFSEAWISILPAIMFESTITGDLQKGLYGVGAGLTGIGMIGASVGQGVVGHGACLAIGRNPEVAGKITSTLIITAGISESGAIYALVIAMLILFVL</sequence>
<evidence type="ECO:0000313" key="13">
    <source>
        <dbReference type="EMBL" id="AOG60018.1"/>
    </source>
</evidence>
<keyword evidence="14" id="KW-1185">Reference proteome</keyword>
<dbReference type="GO" id="GO:0008289">
    <property type="term" value="F:lipid binding"/>
    <property type="evidence" value="ECO:0007669"/>
    <property type="project" value="UniProtKB-KW"/>
</dbReference>
<dbReference type="Gene3D" id="1.20.20.10">
    <property type="entry name" value="F1F0 ATP synthase subunit C"/>
    <property type="match status" value="1"/>
</dbReference>
<keyword evidence="4 11" id="KW-0138">CF(0)</keyword>
<dbReference type="RefSeq" id="WP_069115798.1">
    <property type="nucleotide sequence ID" value="NZ_CP017015.1"/>
</dbReference>
<dbReference type="InterPro" id="IPR000454">
    <property type="entry name" value="ATP_synth_F0_csu"/>
</dbReference>
<evidence type="ECO:0000313" key="14">
    <source>
        <dbReference type="Proteomes" id="UP000094378"/>
    </source>
</evidence>
<dbReference type="OrthoDB" id="9810379at2"/>
<dbReference type="Proteomes" id="UP000094378">
    <property type="component" value="Chromosome"/>
</dbReference>
<evidence type="ECO:0000256" key="11">
    <source>
        <dbReference type="HAMAP-Rule" id="MF_01396"/>
    </source>
</evidence>
<organism evidence="13 14">
    <name type="scientific">Spiroplasma helicoides</name>
    <dbReference type="NCBI Taxonomy" id="216938"/>
    <lineage>
        <taxon>Bacteria</taxon>
        <taxon>Bacillati</taxon>
        <taxon>Mycoplasmatota</taxon>
        <taxon>Mollicutes</taxon>
        <taxon>Entomoplasmatales</taxon>
        <taxon>Spiroplasmataceae</taxon>
        <taxon>Spiroplasma</taxon>
    </lineage>
</organism>
<evidence type="ECO:0000256" key="3">
    <source>
        <dbReference type="ARBA" id="ARBA00022448"/>
    </source>
</evidence>
<dbReference type="InterPro" id="IPR002379">
    <property type="entry name" value="ATPase_proteolipid_c-like_dom"/>
</dbReference>
<evidence type="ECO:0000256" key="6">
    <source>
        <dbReference type="ARBA" id="ARBA00022781"/>
    </source>
</evidence>
<evidence type="ECO:0000256" key="9">
    <source>
        <dbReference type="ARBA" id="ARBA00023121"/>
    </source>
</evidence>
<evidence type="ECO:0000259" key="12">
    <source>
        <dbReference type="Pfam" id="PF00137"/>
    </source>
</evidence>
<comment type="similarity">
    <text evidence="2 11">Belongs to the ATPase C chain family.</text>
</comment>
<keyword evidence="3 11" id="KW-0813">Transport</keyword>
<feature type="site" description="Reversibly protonated during proton transport" evidence="11">
    <location>
        <position position="89"/>
    </location>
</feature>
<dbReference type="GO" id="GO:0005886">
    <property type="term" value="C:plasma membrane"/>
    <property type="evidence" value="ECO:0007669"/>
    <property type="project" value="UniProtKB-SubCell"/>
</dbReference>
<keyword evidence="7 11" id="KW-1133">Transmembrane helix</keyword>
<dbReference type="CDD" id="cd18121">
    <property type="entry name" value="ATP-synt_Fo_c"/>
    <property type="match status" value="1"/>
</dbReference>
<evidence type="ECO:0000256" key="4">
    <source>
        <dbReference type="ARBA" id="ARBA00022547"/>
    </source>
</evidence>
<dbReference type="PROSITE" id="PS00605">
    <property type="entry name" value="ATPASE_C"/>
    <property type="match status" value="1"/>
</dbReference>
<evidence type="ECO:0000256" key="8">
    <source>
        <dbReference type="ARBA" id="ARBA00023065"/>
    </source>
</evidence>
<comment type="subcellular location">
    <subcellularLocation>
        <location evidence="11">Cell membrane</location>
        <topology evidence="11">Multi-pass membrane protein</topology>
    </subcellularLocation>
    <subcellularLocation>
        <location evidence="1">Membrane</location>
        <topology evidence="1">Multi-pass membrane protein</topology>
    </subcellularLocation>
</comment>
<protein>
    <recommendedName>
        <fullName evidence="11">ATP synthase subunit c</fullName>
    </recommendedName>
    <alternativeName>
        <fullName evidence="11">ATP synthase F(0) sector subunit c</fullName>
    </alternativeName>
    <alternativeName>
        <fullName evidence="11">F-type ATPase subunit c</fullName>
        <shortName evidence="11">F-ATPase subunit c</shortName>
    </alternativeName>
    <alternativeName>
        <fullName evidence="11">Lipid-binding protein</fullName>
    </alternativeName>
</protein>
<dbReference type="STRING" id="216938.SHELI_v1c00630"/>
<evidence type="ECO:0000256" key="5">
    <source>
        <dbReference type="ARBA" id="ARBA00022692"/>
    </source>
</evidence>
<evidence type="ECO:0000256" key="7">
    <source>
        <dbReference type="ARBA" id="ARBA00022989"/>
    </source>
</evidence>
<accession>A0A1B3SJB4</accession>